<keyword evidence="1 5" id="KW-0813">Transport</keyword>
<comment type="subcellular location">
    <subcellularLocation>
        <location evidence="5">Periplasm</location>
    </subcellularLocation>
</comment>
<comment type="function">
    <text evidence="5">Part of the ABC transporter complex BtuCDF involved in vitamin B12 import. Binds vitamin B12 and delivers it to the periplasmic surface of BtuC.</text>
</comment>
<dbReference type="SUPFAM" id="SSF53807">
    <property type="entry name" value="Helical backbone' metal receptor"/>
    <property type="match status" value="1"/>
</dbReference>
<protein>
    <recommendedName>
        <fullName evidence="5">Vitamin B12-binding protein</fullName>
    </recommendedName>
</protein>
<gene>
    <name evidence="5 7" type="primary">btuF</name>
    <name evidence="7" type="ORF">KQ929_16880</name>
</gene>
<dbReference type="NCBIfam" id="NF038402">
    <property type="entry name" value="TroA_like"/>
    <property type="match status" value="1"/>
</dbReference>
<evidence type="ECO:0000313" key="7">
    <source>
        <dbReference type="EMBL" id="QWW78895.1"/>
    </source>
</evidence>
<comment type="similarity">
    <text evidence="5">Belongs to the BtuF family.</text>
</comment>
<keyword evidence="4 5" id="KW-1015">Disulfide bond</keyword>
<dbReference type="InterPro" id="IPR054828">
    <property type="entry name" value="Vit_B12_bind_prot"/>
</dbReference>
<dbReference type="RefSeq" id="WP_207293024.1">
    <property type="nucleotide sequence ID" value="NZ_CP071383.1"/>
</dbReference>
<evidence type="ECO:0000313" key="8">
    <source>
        <dbReference type="Proteomes" id="UP000683497"/>
    </source>
</evidence>
<evidence type="ECO:0000256" key="2">
    <source>
        <dbReference type="ARBA" id="ARBA00022729"/>
    </source>
</evidence>
<evidence type="ECO:0000256" key="4">
    <source>
        <dbReference type="ARBA" id="ARBA00023157"/>
    </source>
</evidence>
<evidence type="ECO:0000256" key="1">
    <source>
        <dbReference type="ARBA" id="ARBA00022448"/>
    </source>
</evidence>
<organism evidence="7 8">
    <name type="scientific">Leclercia pneumoniae</name>
    <dbReference type="NCBI Taxonomy" id="2815358"/>
    <lineage>
        <taxon>Bacteria</taxon>
        <taxon>Pseudomonadati</taxon>
        <taxon>Pseudomonadota</taxon>
        <taxon>Gammaproteobacteria</taxon>
        <taxon>Enterobacterales</taxon>
        <taxon>Enterobacteriaceae</taxon>
        <taxon>Leclercia</taxon>
    </lineage>
</organism>
<dbReference type="NCBIfam" id="NF002894">
    <property type="entry name" value="PRK03379.1"/>
    <property type="match status" value="1"/>
</dbReference>
<keyword evidence="2 5" id="KW-0732">Signal</keyword>
<comment type="subunit">
    <text evidence="5">The complex is composed of two ATP-binding proteins (BtuD), two transmembrane proteins (BtuC) and a solute-binding protein (BtuF).</text>
</comment>
<dbReference type="InterPro" id="IPR023544">
    <property type="entry name" value="ABC_transptr_vit_B12-bd"/>
</dbReference>
<dbReference type="CDD" id="cd01144">
    <property type="entry name" value="BtuF"/>
    <property type="match status" value="1"/>
</dbReference>
<dbReference type="PANTHER" id="PTHR42860:SF1">
    <property type="entry name" value="VITAMIN B12-BINDING PROTEIN"/>
    <property type="match status" value="1"/>
</dbReference>
<reference evidence="7 8" key="1">
    <citation type="submission" date="2021-06" db="EMBL/GenBank/DDBJ databases">
        <title>Leclercia pneumoniae sp. nov.</title>
        <authorList>
            <person name="Hoenemann M."/>
            <person name="Viehweger A."/>
            <person name="Dietze N."/>
        </authorList>
    </citation>
    <scope>NUCLEOTIDE SEQUENCE [LARGE SCALE GENOMIC DNA]</scope>
    <source>
        <strain evidence="8">49125</strain>
    </source>
</reference>
<dbReference type="InterPro" id="IPR051030">
    <property type="entry name" value="Vitamin_B12-ABC_binding"/>
</dbReference>
<accession>A0ABX8JRT6</accession>
<feature type="site" description="Important for BtuC binding" evidence="5">
    <location>
        <position position="202"/>
    </location>
</feature>
<feature type="domain" description="Fe/B12 periplasmic-binding" evidence="6">
    <location>
        <begin position="25"/>
        <end position="266"/>
    </location>
</feature>
<dbReference type="Pfam" id="PF01497">
    <property type="entry name" value="Peripla_BP_2"/>
    <property type="match status" value="1"/>
</dbReference>
<evidence type="ECO:0000259" key="6">
    <source>
        <dbReference type="PROSITE" id="PS50983"/>
    </source>
</evidence>
<evidence type="ECO:0000256" key="3">
    <source>
        <dbReference type="ARBA" id="ARBA00022764"/>
    </source>
</evidence>
<keyword evidence="3 5" id="KW-0574">Periplasm</keyword>
<feature type="signal peptide" evidence="5">
    <location>
        <begin position="1"/>
        <end position="22"/>
    </location>
</feature>
<sequence precursor="true">MVKSLYRALFALLLLTPAWLNAAPRVITLSPANTELAFAAGITPVGVSSYSDYPPAAKTIEQVATWQGMNVERIVALKPDLVLAWRGGNAERQINQLSSLGIKVVWVDAINIEQVAQAIRDLAPYSPTPQKAERAAQQLLDDYQALKAKYNTPSRKRVFLQFGSQPLFTTGAGSLQHQVLELCGGENIFAESRVPWPQVSREQVLMRHPQAIVVAGGAGEIPKIEQYWHSQLKIPVIPLTSDWFERAGPRIILAAKQLCSALAQSH</sequence>
<dbReference type="PANTHER" id="PTHR42860">
    <property type="entry name" value="VITAMIN B12-BINDING PROTEIN"/>
    <property type="match status" value="1"/>
</dbReference>
<dbReference type="EMBL" id="CP076838">
    <property type="protein sequence ID" value="QWW78895.1"/>
    <property type="molecule type" value="Genomic_DNA"/>
</dbReference>
<dbReference type="Gene3D" id="3.40.50.1980">
    <property type="entry name" value="Nitrogenase molybdenum iron protein domain"/>
    <property type="match status" value="2"/>
</dbReference>
<name>A0ABX8JRT6_9ENTR</name>
<feature type="binding site" evidence="5">
    <location>
        <begin position="242"/>
        <end position="246"/>
    </location>
    <ligand>
        <name>cyanocob(III)alamin</name>
        <dbReference type="ChEBI" id="CHEBI:17439"/>
    </ligand>
</feature>
<dbReference type="Proteomes" id="UP000683497">
    <property type="component" value="Chromosome"/>
</dbReference>
<keyword evidence="8" id="KW-1185">Reference proteome</keyword>
<feature type="disulfide bond" evidence="5">
    <location>
        <begin position="183"/>
        <end position="259"/>
    </location>
</feature>
<feature type="chain" id="PRO_5044939728" description="Vitamin B12-binding protein" evidence="5">
    <location>
        <begin position="23"/>
        <end position="266"/>
    </location>
</feature>
<evidence type="ECO:0000256" key="5">
    <source>
        <dbReference type="HAMAP-Rule" id="MF_01000"/>
    </source>
</evidence>
<dbReference type="PROSITE" id="PS50983">
    <property type="entry name" value="FE_B12_PBP"/>
    <property type="match status" value="1"/>
</dbReference>
<dbReference type="InterPro" id="IPR002491">
    <property type="entry name" value="ABC_transptr_periplasmic_BD"/>
</dbReference>
<feature type="site" description="Important for BtuC binding" evidence="5">
    <location>
        <position position="72"/>
    </location>
</feature>
<dbReference type="HAMAP" id="MF_01000">
    <property type="entry name" value="BtuF"/>
    <property type="match status" value="1"/>
</dbReference>
<feature type="binding site" evidence="5">
    <location>
        <position position="50"/>
    </location>
    <ligand>
        <name>cyanocob(III)alamin</name>
        <dbReference type="ChEBI" id="CHEBI:17439"/>
    </ligand>
</feature>
<proteinExistence type="inferred from homology"/>